<dbReference type="EMBL" id="JAFCNB010000005">
    <property type="protein sequence ID" value="MBP2704695.1"/>
    <property type="molecule type" value="Genomic_DNA"/>
</dbReference>
<dbReference type="PANTHER" id="PTHR32305:SF15">
    <property type="entry name" value="PROTEIN RHSA-RELATED"/>
    <property type="match status" value="1"/>
</dbReference>
<sequence>MPRSWRRGGGDAKTITIDPAQGWHTLSVKARDMALRTSTVTTYSFGVGAGEVTAPLAGDRTQAAVTLGSRAAPGATGVRYEYKADVSSSGTWAAIPPANVTVPGSATPIPGWPYTTVTNGTSAVFGSLYWDVAATMAAAGRGDGPVQVRACFVNASGEACSDAREFTLERTAFGSSYATQQLGPGEVSLLTGDYSVSTTDVTAFDLSVSRGHTTLAPATATGAAGVFGPGWTASFPGGASSVSGMRFEDHSGAGYVLFTGTDGSTQTYTVQADGTFKGISDASDGSTVTKDSATQFTHTDTIGTKTVFTANGGAWAATSIDEAGSENTTTYTYDASGRVSRMLAPVPTGVTCTTLVAGCKTLDITYASSTTATGVSSGWGDYTGLAKAISYTAYDPATSAMKTTTVAMYAYDSTGHLRTVTDPRTNLTVTYYYDGAGRVSQITPPGLNPWRMNYDTSGRLADVQREAGATDIVQAVSYGVPINSPVDVTGTTAATWSQTTDLPRTGAAVFPAWHVPPQAGDGSYTPAAADYPYAVLTYMDVNGRAVNTATYGAGTWQVSATRYDDNGNTVWDLSPGNRAEALAPTSSTDAYVAGRASSTERADLLADLTSYNDDGDVLTSDGPAHQVMLADGTLVSARQHTGYTYDEGKPDPDTDYHLVTTTTVKPLIVNGGGTVTAADIHTDKTGYDPIVSGDPSGWDLFQPTNQKTIVTGGTDIVRKVRYDDAGRQIERRMPSSSGTDAGTTTMTYYTAAANSSVPTCGGKPQWAGLVCRTAAAANPSSGGTLPVTTVSYGYWGQTAQTVETSGAATRTSTVTVDAAGRTATTSMTETGVSSTPLPDKTYTYDNATGLQTGVTAGGVSVTTAYDALGRAYSTTDADGNTAVTTYDATGRVATVNDGKGTYTYAYDGTDAAGKAERRGLPTGIAVSTIGSFTAAYDAAGNLVKQVYPNGLTATSTWDDTGKQRGLTYTKSGVNWLAFTAIPDADGRTVETTGPNGSLQHYTYDTAGRLTKVADTYNLSCETRTYGFDVNTNRTSQAAYSAADGSCSTSNTPTTATHTYDSTDRITDSGYSYDAFGRTTAVPAASTTNGAAVTVGYYAGDMVRTLTQASTTKTFTLDPLGRIRQTTSSAGTQTNHYTGGGDSPGWIAEANGSWTRNVTAFAGLEATQTSGGTLTLQLTNLHGDVVATCVDSSSATGVDNYTEQTEYGLDRAVNTSDRYEWLGGAQRASDTVADIILMGARLYNPATGRFLQIDPVEGGNSNSYEYCGGDPENCEDLNGQTNIWQLMKEGSACLHIGVTKCRLVNKIGTKVEARVKKIKNGFEKNAVRHFMWMGAMTVVLGAKTAKYVGDAHEFAADDPADSRRDQYNNAVARDYARSHSSLSHEYAINGLDTLLRRLYDIGRSLYKRRSLAPPQCFC</sequence>
<reference evidence="4" key="1">
    <citation type="submission" date="2021-02" db="EMBL/GenBank/DDBJ databases">
        <title>Draft genome sequence of Microbispora sp. RL4-1S isolated from rice leaves in Thailand.</title>
        <authorList>
            <person name="Muangham S."/>
            <person name="Duangmal K."/>
        </authorList>
    </citation>
    <scope>NUCLEOTIDE SEQUENCE</scope>
    <source>
        <strain evidence="4">RL4-1S</strain>
    </source>
</reference>
<dbReference type="Pfam" id="PF25023">
    <property type="entry name" value="TEN_YD-shell"/>
    <property type="match status" value="1"/>
</dbReference>
<keyword evidence="1" id="KW-0677">Repeat</keyword>
<dbReference type="Proteomes" id="UP000674234">
    <property type="component" value="Unassembled WGS sequence"/>
</dbReference>
<dbReference type="InterPro" id="IPR054246">
    <property type="entry name" value="DUF6973"/>
</dbReference>
<dbReference type="NCBIfam" id="TIGR01643">
    <property type="entry name" value="YD_repeat_2x"/>
    <property type="match status" value="1"/>
</dbReference>
<dbReference type="PANTHER" id="PTHR32305">
    <property type="match status" value="1"/>
</dbReference>
<keyword evidence="5" id="KW-1185">Reference proteome</keyword>
<evidence type="ECO:0000259" key="2">
    <source>
        <dbReference type="Pfam" id="PF22322"/>
    </source>
</evidence>
<organism evidence="4 5">
    <name type="scientific">Microbispora oryzae</name>
    <dbReference type="NCBI Taxonomy" id="2806554"/>
    <lineage>
        <taxon>Bacteria</taxon>
        <taxon>Bacillati</taxon>
        <taxon>Actinomycetota</taxon>
        <taxon>Actinomycetes</taxon>
        <taxon>Streptosporangiales</taxon>
        <taxon>Streptosporangiaceae</taxon>
        <taxon>Microbispora</taxon>
    </lineage>
</organism>
<dbReference type="InterPro" id="IPR056823">
    <property type="entry name" value="TEN-like_YD-shell"/>
</dbReference>
<proteinExistence type="predicted"/>
<dbReference type="RefSeq" id="WP_210155975.1">
    <property type="nucleotide sequence ID" value="NZ_JAFCNB010000005.1"/>
</dbReference>
<dbReference type="InterPro" id="IPR031325">
    <property type="entry name" value="RHS_repeat"/>
</dbReference>
<name>A0A941AI17_9ACTN</name>
<dbReference type="Pfam" id="PF22322">
    <property type="entry name" value="DUF6973"/>
    <property type="match status" value="1"/>
</dbReference>
<evidence type="ECO:0000313" key="4">
    <source>
        <dbReference type="EMBL" id="MBP2704695.1"/>
    </source>
</evidence>
<evidence type="ECO:0000259" key="3">
    <source>
        <dbReference type="Pfam" id="PF25023"/>
    </source>
</evidence>
<dbReference type="InterPro" id="IPR022385">
    <property type="entry name" value="Rhs_assc_core"/>
</dbReference>
<dbReference type="InterPro" id="IPR006530">
    <property type="entry name" value="YD"/>
</dbReference>
<feature type="domain" description="Teneurin-like YD-shell" evidence="3">
    <location>
        <begin position="857"/>
        <end position="1013"/>
    </location>
</feature>
<dbReference type="Gene3D" id="2.180.10.10">
    <property type="entry name" value="RHS repeat-associated core"/>
    <property type="match status" value="2"/>
</dbReference>
<gene>
    <name evidence="4" type="ORF">JOL79_12810</name>
</gene>
<dbReference type="InterPro" id="IPR050708">
    <property type="entry name" value="T6SS_VgrG/RHS"/>
</dbReference>
<dbReference type="NCBIfam" id="TIGR03696">
    <property type="entry name" value="Rhs_assc_core"/>
    <property type="match status" value="1"/>
</dbReference>
<feature type="domain" description="DUF6973" evidence="2">
    <location>
        <begin position="1318"/>
        <end position="1387"/>
    </location>
</feature>
<evidence type="ECO:0000256" key="1">
    <source>
        <dbReference type="ARBA" id="ARBA00022737"/>
    </source>
</evidence>
<evidence type="ECO:0000313" key="5">
    <source>
        <dbReference type="Proteomes" id="UP000674234"/>
    </source>
</evidence>
<protein>
    <recommendedName>
        <fullName evidence="6">RHS repeat-associated core domain-containing protein</fullName>
    </recommendedName>
</protein>
<dbReference type="Pfam" id="PF05593">
    <property type="entry name" value="RHS_repeat"/>
    <property type="match status" value="1"/>
</dbReference>
<comment type="caution">
    <text evidence="4">The sequence shown here is derived from an EMBL/GenBank/DDBJ whole genome shotgun (WGS) entry which is preliminary data.</text>
</comment>
<accession>A0A941AI17</accession>
<evidence type="ECO:0008006" key="6">
    <source>
        <dbReference type="Google" id="ProtNLM"/>
    </source>
</evidence>